<dbReference type="EMBL" id="SNRW01002771">
    <property type="protein sequence ID" value="KAA6391751.1"/>
    <property type="molecule type" value="Genomic_DNA"/>
</dbReference>
<gene>
    <name evidence="1" type="ORF">EZS28_012721</name>
</gene>
<reference evidence="1 2" key="1">
    <citation type="submission" date="2019-03" db="EMBL/GenBank/DDBJ databases">
        <title>Single cell metagenomics reveals metabolic interactions within the superorganism composed of flagellate Streblomastix strix and complex community of Bacteroidetes bacteria on its surface.</title>
        <authorList>
            <person name="Treitli S.C."/>
            <person name="Kolisko M."/>
            <person name="Husnik F."/>
            <person name="Keeling P."/>
            <person name="Hampl V."/>
        </authorList>
    </citation>
    <scope>NUCLEOTIDE SEQUENCE [LARGE SCALE GENOMIC DNA]</scope>
    <source>
        <strain evidence="1">ST1C</strain>
    </source>
</reference>
<proteinExistence type="predicted"/>
<comment type="caution">
    <text evidence="1">The sequence shown here is derived from an EMBL/GenBank/DDBJ whole genome shotgun (WGS) entry which is preliminary data.</text>
</comment>
<organism evidence="1 2">
    <name type="scientific">Streblomastix strix</name>
    <dbReference type="NCBI Taxonomy" id="222440"/>
    <lineage>
        <taxon>Eukaryota</taxon>
        <taxon>Metamonada</taxon>
        <taxon>Preaxostyla</taxon>
        <taxon>Oxymonadida</taxon>
        <taxon>Streblomastigidae</taxon>
        <taxon>Streblomastix</taxon>
    </lineage>
</organism>
<evidence type="ECO:0000313" key="2">
    <source>
        <dbReference type="Proteomes" id="UP000324800"/>
    </source>
</evidence>
<dbReference type="AlphaFoldDB" id="A0A5J4W9Y7"/>
<evidence type="ECO:0000313" key="1">
    <source>
        <dbReference type="EMBL" id="KAA6391751.1"/>
    </source>
</evidence>
<dbReference type="Proteomes" id="UP000324800">
    <property type="component" value="Unassembled WGS sequence"/>
</dbReference>
<protein>
    <submittedName>
        <fullName evidence="1">Uncharacterized protein</fullName>
    </submittedName>
</protein>
<accession>A0A5J4W9Y7</accession>
<sequence length="144" mass="16532">MIPLDQNSNSSKKPRLDSDQIIQENSSSPRSIHDTILATYNQALDLKLHNLHAIFQKLDKLDFDTLKSIINQEILVRFNSDQIAKEPKIIQSILDILELLVERGSIPKINAFYNRFKNSKTLQTISTPILDNIPILRQKINNID</sequence>
<name>A0A5J4W9Y7_9EUKA</name>